<reference evidence="13 14" key="1">
    <citation type="journal article" date="2016" name="Nat. Commun.">
        <title>Thousands of microbial genomes shed light on interconnected biogeochemical processes in an aquifer system.</title>
        <authorList>
            <person name="Anantharaman K."/>
            <person name="Brown C.T."/>
            <person name="Hug L.A."/>
            <person name="Sharon I."/>
            <person name="Castelle C.J."/>
            <person name="Probst A.J."/>
            <person name="Thomas B.C."/>
            <person name="Singh A."/>
            <person name="Wilkins M.J."/>
            <person name="Karaoz U."/>
            <person name="Brodie E.L."/>
            <person name="Williams K.H."/>
            <person name="Hubbard S.S."/>
            <person name="Banfield J.F."/>
        </authorList>
    </citation>
    <scope>NUCLEOTIDE SEQUENCE [LARGE SCALE GENOMIC DNA]</scope>
</reference>
<dbReference type="SUPFAM" id="SSF52374">
    <property type="entry name" value="Nucleotidylyl transferase"/>
    <property type="match status" value="1"/>
</dbReference>
<dbReference type="InterPro" id="IPR014729">
    <property type="entry name" value="Rossmann-like_a/b/a_fold"/>
</dbReference>
<proteinExistence type="inferred from homology"/>
<evidence type="ECO:0000256" key="2">
    <source>
        <dbReference type="ARBA" id="ARBA00022598"/>
    </source>
</evidence>
<keyword evidence="3 11" id="KW-0547">Nucleotide-binding</keyword>
<accession>A0A1G2HET6</accession>
<dbReference type="EC" id="6.1.1.1" evidence="1 9"/>
<comment type="caution">
    <text evidence="13">The sequence shown here is derived from an EMBL/GenBank/DDBJ whole genome shotgun (WGS) entry which is preliminary data.</text>
</comment>
<dbReference type="InterPro" id="IPR054608">
    <property type="entry name" value="SYY-like_C"/>
</dbReference>
<dbReference type="SUPFAM" id="SSF55174">
    <property type="entry name" value="Alpha-L RNA-binding motif"/>
    <property type="match status" value="1"/>
</dbReference>
<dbReference type="GO" id="GO:0004831">
    <property type="term" value="F:tyrosine-tRNA ligase activity"/>
    <property type="evidence" value="ECO:0007669"/>
    <property type="project" value="UniProtKB-UniRule"/>
</dbReference>
<dbReference type="InterPro" id="IPR002307">
    <property type="entry name" value="Tyr-tRNA-ligase"/>
</dbReference>
<evidence type="ECO:0000256" key="10">
    <source>
        <dbReference type="PROSITE-ProRule" id="PRU00182"/>
    </source>
</evidence>
<dbReference type="PANTHER" id="PTHR11766">
    <property type="entry name" value="TYROSYL-TRNA SYNTHETASE"/>
    <property type="match status" value="1"/>
</dbReference>
<evidence type="ECO:0000256" key="9">
    <source>
        <dbReference type="NCBIfam" id="TIGR00234"/>
    </source>
</evidence>
<dbReference type="NCBIfam" id="TIGR00234">
    <property type="entry name" value="tyrS"/>
    <property type="match status" value="1"/>
</dbReference>
<evidence type="ECO:0000256" key="6">
    <source>
        <dbReference type="ARBA" id="ARBA00022917"/>
    </source>
</evidence>
<evidence type="ECO:0000256" key="3">
    <source>
        <dbReference type="ARBA" id="ARBA00022741"/>
    </source>
</evidence>
<evidence type="ECO:0000256" key="1">
    <source>
        <dbReference type="ARBA" id="ARBA00013160"/>
    </source>
</evidence>
<dbReference type="PRINTS" id="PR01040">
    <property type="entry name" value="TRNASYNTHTYR"/>
</dbReference>
<dbReference type="AlphaFoldDB" id="A0A1G2HET6"/>
<evidence type="ECO:0000256" key="11">
    <source>
        <dbReference type="RuleBase" id="RU363036"/>
    </source>
</evidence>
<keyword evidence="5 10" id="KW-0694">RNA-binding</keyword>
<keyword evidence="4 11" id="KW-0067">ATP-binding</keyword>
<dbReference type="InterPro" id="IPR036986">
    <property type="entry name" value="S4_RNA-bd_sf"/>
</dbReference>
<evidence type="ECO:0000313" key="13">
    <source>
        <dbReference type="EMBL" id="OGZ60985.1"/>
    </source>
</evidence>
<dbReference type="InterPro" id="IPR002305">
    <property type="entry name" value="aa-tRNA-synth_Ic"/>
</dbReference>
<dbReference type="Gene3D" id="3.40.50.620">
    <property type="entry name" value="HUPs"/>
    <property type="match status" value="1"/>
</dbReference>
<evidence type="ECO:0000259" key="12">
    <source>
        <dbReference type="Pfam" id="PF22421"/>
    </source>
</evidence>
<dbReference type="GO" id="GO:0005524">
    <property type="term" value="F:ATP binding"/>
    <property type="evidence" value="ECO:0007669"/>
    <property type="project" value="UniProtKB-KW"/>
</dbReference>
<dbReference type="CDD" id="cd00165">
    <property type="entry name" value="S4"/>
    <property type="match status" value="1"/>
</dbReference>
<dbReference type="PROSITE" id="PS00178">
    <property type="entry name" value="AA_TRNA_LIGASE_I"/>
    <property type="match status" value="1"/>
</dbReference>
<comment type="similarity">
    <text evidence="11">Belongs to the class-I aminoacyl-tRNA synthetase family.</text>
</comment>
<dbReference type="GO" id="GO:0003723">
    <property type="term" value="F:RNA binding"/>
    <property type="evidence" value="ECO:0007669"/>
    <property type="project" value="UniProtKB-KW"/>
</dbReference>
<dbReference type="Pfam" id="PF00579">
    <property type="entry name" value="tRNA-synt_1b"/>
    <property type="match status" value="1"/>
</dbReference>
<dbReference type="GO" id="GO:0005829">
    <property type="term" value="C:cytosol"/>
    <property type="evidence" value="ECO:0007669"/>
    <property type="project" value="TreeGrafter"/>
</dbReference>
<dbReference type="CDD" id="cd00805">
    <property type="entry name" value="TyrRS_core"/>
    <property type="match status" value="1"/>
</dbReference>
<dbReference type="InterPro" id="IPR024088">
    <property type="entry name" value="Tyr-tRNA-ligase_bac-type"/>
</dbReference>
<dbReference type="PROSITE" id="PS50889">
    <property type="entry name" value="S4"/>
    <property type="match status" value="1"/>
</dbReference>
<dbReference type="InterPro" id="IPR001412">
    <property type="entry name" value="aa-tRNA-synth_I_CS"/>
</dbReference>
<evidence type="ECO:0000256" key="8">
    <source>
        <dbReference type="ARBA" id="ARBA00048248"/>
    </source>
</evidence>
<feature type="domain" description="Tyrosine--tRNA ligase SYY-like C-terminal" evidence="12">
    <location>
        <begin position="336"/>
        <end position="375"/>
    </location>
</feature>
<sequence>MHISGKKSTFTQKDILARGVEEIIEKNSIEKRLRSGVKLRVKFGIDPTGPDIHIGHTVPLWKLRQFQDLGHKVILIIGDFTATIGDPSGQNEERKVLTKERIKRNMRGYLKQVGRVLDIKKTEIHYNSEWHEKEGLDAVLQLTRTTTVQQLIERADFTERMEKGRGITAIELFYPLLQGYDSVKVRADIEIGGTDQKFNLLMGRQIQKRYGQKEQDVMMLPLLRGMDGVRKMSKSFDNYIALLDKPQDMFGKIMSIPDDEIVEYFELATPLPFEELIKIKKEKITGKRARDLKLQLADTITRFYWGEKKADDAAKNFESVFKKHESPVDTKEFSLKGKKDIIALLVETGLAPSKTEARRLIQQGGVYISDKKISSAGPIPKTPFILRVGRRKTARIVSK</sequence>
<evidence type="ECO:0000256" key="4">
    <source>
        <dbReference type="ARBA" id="ARBA00022840"/>
    </source>
</evidence>
<evidence type="ECO:0000313" key="14">
    <source>
        <dbReference type="Proteomes" id="UP000178835"/>
    </source>
</evidence>
<dbReference type="PANTHER" id="PTHR11766:SF1">
    <property type="entry name" value="TYROSINE--TRNA LIGASE"/>
    <property type="match status" value="1"/>
</dbReference>
<dbReference type="Gene3D" id="1.10.240.10">
    <property type="entry name" value="Tyrosyl-Transfer RNA Synthetase"/>
    <property type="match status" value="1"/>
</dbReference>
<keyword evidence="2 11" id="KW-0436">Ligase</keyword>
<protein>
    <recommendedName>
        <fullName evidence="1 9">Tyrosine--tRNA ligase</fullName>
        <ecNumber evidence="1 9">6.1.1.1</ecNumber>
    </recommendedName>
</protein>
<name>A0A1G2HET6_9BACT</name>
<organism evidence="13 14">
    <name type="scientific">Candidatus Spechtbacteria bacterium RIFCSPLOWO2_01_FULL_43_12</name>
    <dbReference type="NCBI Taxonomy" id="1802162"/>
    <lineage>
        <taxon>Bacteria</taxon>
        <taxon>Candidatus Spechtiibacteriota</taxon>
    </lineage>
</organism>
<dbReference type="Pfam" id="PF22421">
    <property type="entry name" value="SYY_C-terminal"/>
    <property type="match status" value="1"/>
</dbReference>
<dbReference type="GO" id="GO:0006437">
    <property type="term" value="P:tyrosyl-tRNA aminoacylation"/>
    <property type="evidence" value="ECO:0007669"/>
    <property type="project" value="UniProtKB-UniRule"/>
</dbReference>
<keyword evidence="7 11" id="KW-0030">Aminoacyl-tRNA synthetase</keyword>
<gene>
    <name evidence="13" type="ORF">A2919_00585</name>
</gene>
<dbReference type="Proteomes" id="UP000178835">
    <property type="component" value="Unassembled WGS sequence"/>
</dbReference>
<keyword evidence="6 11" id="KW-0648">Protein biosynthesis</keyword>
<evidence type="ECO:0000256" key="7">
    <source>
        <dbReference type="ARBA" id="ARBA00023146"/>
    </source>
</evidence>
<comment type="catalytic activity">
    <reaction evidence="8">
        <text>tRNA(Tyr) + L-tyrosine + ATP = L-tyrosyl-tRNA(Tyr) + AMP + diphosphate + H(+)</text>
        <dbReference type="Rhea" id="RHEA:10220"/>
        <dbReference type="Rhea" id="RHEA-COMP:9706"/>
        <dbReference type="Rhea" id="RHEA-COMP:9707"/>
        <dbReference type="ChEBI" id="CHEBI:15378"/>
        <dbReference type="ChEBI" id="CHEBI:30616"/>
        <dbReference type="ChEBI" id="CHEBI:33019"/>
        <dbReference type="ChEBI" id="CHEBI:58315"/>
        <dbReference type="ChEBI" id="CHEBI:78442"/>
        <dbReference type="ChEBI" id="CHEBI:78536"/>
        <dbReference type="ChEBI" id="CHEBI:456215"/>
        <dbReference type="EC" id="6.1.1.1"/>
    </reaction>
</comment>
<evidence type="ECO:0000256" key="5">
    <source>
        <dbReference type="ARBA" id="ARBA00022884"/>
    </source>
</evidence>
<dbReference type="Gene3D" id="3.10.290.10">
    <property type="entry name" value="RNA-binding S4 domain"/>
    <property type="match status" value="1"/>
</dbReference>
<dbReference type="EMBL" id="MHOH01000009">
    <property type="protein sequence ID" value="OGZ60985.1"/>
    <property type="molecule type" value="Genomic_DNA"/>
</dbReference>